<dbReference type="InterPro" id="IPR029149">
    <property type="entry name" value="Creatin/AminoP/Spt16_N"/>
</dbReference>
<dbReference type="GO" id="GO:0070006">
    <property type="term" value="F:metalloaminopeptidase activity"/>
    <property type="evidence" value="ECO:0007669"/>
    <property type="project" value="InterPro"/>
</dbReference>
<dbReference type="GO" id="GO:0006508">
    <property type="term" value="P:proteolysis"/>
    <property type="evidence" value="ECO:0007669"/>
    <property type="project" value="TreeGrafter"/>
</dbReference>
<feature type="domain" description="Aminopeptidase P N-terminal" evidence="7">
    <location>
        <begin position="34"/>
        <end position="170"/>
    </location>
</feature>
<organism evidence="8 9">
    <name type="scientific">Obba rivulosa</name>
    <dbReference type="NCBI Taxonomy" id="1052685"/>
    <lineage>
        <taxon>Eukaryota</taxon>
        <taxon>Fungi</taxon>
        <taxon>Dikarya</taxon>
        <taxon>Basidiomycota</taxon>
        <taxon>Agaricomycotina</taxon>
        <taxon>Agaricomycetes</taxon>
        <taxon>Polyporales</taxon>
        <taxon>Gelatoporiaceae</taxon>
        <taxon>Obba</taxon>
    </lineage>
</organism>
<dbReference type="InterPro" id="IPR052433">
    <property type="entry name" value="X-Pro_dipept-like"/>
</dbReference>
<evidence type="ECO:0000256" key="1">
    <source>
        <dbReference type="ARBA" id="ARBA00001936"/>
    </source>
</evidence>
<dbReference type="SMART" id="SM01011">
    <property type="entry name" value="AMP_N"/>
    <property type="match status" value="1"/>
</dbReference>
<dbReference type="GO" id="GO:0005739">
    <property type="term" value="C:mitochondrion"/>
    <property type="evidence" value="ECO:0007669"/>
    <property type="project" value="TreeGrafter"/>
</dbReference>
<dbReference type="SUPFAM" id="SSF53092">
    <property type="entry name" value="Creatinase/prolidase N-terminal domain"/>
    <property type="match status" value="1"/>
</dbReference>
<accession>A0A8E2APY3</accession>
<evidence type="ECO:0000256" key="5">
    <source>
        <dbReference type="ARBA" id="ARBA00023211"/>
    </source>
</evidence>
<dbReference type="Pfam" id="PF05195">
    <property type="entry name" value="AMP_N"/>
    <property type="match status" value="1"/>
</dbReference>
<dbReference type="InterPro" id="IPR000994">
    <property type="entry name" value="Pept_M24"/>
</dbReference>
<comment type="cofactor">
    <cofactor evidence="1">
        <name>Mn(2+)</name>
        <dbReference type="ChEBI" id="CHEBI:29035"/>
    </cofactor>
</comment>
<dbReference type="AlphaFoldDB" id="A0A8E2APY3"/>
<dbReference type="InterPro" id="IPR001131">
    <property type="entry name" value="Peptidase_M24B_aminopep-P_CS"/>
</dbReference>
<sequence>MAVQAVDLKPSPYGQPLFPSHSHLLTEEEATPGIPAEEYERRRRALMNSLPNNSLVLCIAGEIKYMSGRAYKFRQSSDFWYLTGFEQPNAAVVLKSDPSSERGYHMTMFCAENDPETEKWDGARISFEDVVRYFGADDARPSYELARFLHSLTTTAEHVYVDLPRSRRRSWRVDAEASLDFLRNAKHRSTPEGLLKMLDTSRTRPLAPEVGRLRAIKSAHEQRVMRAAADISADAHTRVMRFTIPNMPEYEIAAHFEYLCARAGAQRPAYVPVVASGANARIIHYTANNQLVRDGELVLIDAGCEYNGYASDITRTFPVSGKFSEPQKALYSAVLAAQKQLVKLCSAASGLSLAQLHSTSCDLLRKELVNAGIPNAPMRLSELYPHYIGHHVGIDLHESTYIDRHEPLKAGMVVTVEPGVYVPPSDSYPAYFHNIGIRIEDEVLVGETEPIVLSAHAPKEIVDVEGVCQGLLDIEPL</sequence>
<evidence type="ECO:0000313" key="8">
    <source>
        <dbReference type="EMBL" id="OCH84592.1"/>
    </source>
</evidence>
<reference evidence="8 9" key="1">
    <citation type="submission" date="2016-07" db="EMBL/GenBank/DDBJ databases">
        <title>Draft genome of the white-rot fungus Obba rivulosa 3A-2.</title>
        <authorList>
            <consortium name="DOE Joint Genome Institute"/>
            <person name="Miettinen O."/>
            <person name="Riley R."/>
            <person name="Acob R."/>
            <person name="Barry K."/>
            <person name="Cullen D."/>
            <person name="De Vries R."/>
            <person name="Hainaut M."/>
            <person name="Hatakka A."/>
            <person name="Henrissat B."/>
            <person name="Hilden K."/>
            <person name="Kuo R."/>
            <person name="Labutti K."/>
            <person name="Lipzen A."/>
            <person name="Makela M.R."/>
            <person name="Sandor L."/>
            <person name="Spatafora J.W."/>
            <person name="Grigoriev I.V."/>
            <person name="Hibbett D.S."/>
        </authorList>
    </citation>
    <scope>NUCLEOTIDE SEQUENCE [LARGE SCALE GENOMIC DNA]</scope>
    <source>
        <strain evidence="8 9">3A-2</strain>
    </source>
</reference>
<dbReference type="Proteomes" id="UP000250043">
    <property type="component" value="Unassembled WGS sequence"/>
</dbReference>
<dbReference type="SUPFAM" id="SSF55920">
    <property type="entry name" value="Creatinase/aminopeptidase"/>
    <property type="match status" value="1"/>
</dbReference>
<dbReference type="PANTHER" id="PTHR43226:SF4">
    <property type="entry name" value="XAA-PRO AMINOPEPTIDASE 3"/>
    <property type="match status" value="1"/>
</dbReference>
<name>A0A8E2APY3_9APHY</name>
<dbReference type="CDD" id="cd01087">
    <property type="entry name" value="Prolidase"/>
    <property type="match status" value="1"/>
</dbReference>
<evidence type="ECO:0000256" key="2">
    <source>
        <dbReference type="ARBA" id="ARBA00008766"/>
    </source>
</evidence>
<evidence type="ECO:0000256" key="4">
    <source>
        <dbReference type="ARBA" id="ARBA00022801"/>
    </source>
</evidence>
<dbReference type="Pfam" id="PF00557">
    <property type="entry name" value="Peptidase_M24"/>
    <property type="match status" value="1"/>
</dbReference>
<dbReference type="OrthoDB" id="4215474at2759"/>
<keyword evidence="3 6" id="KW-0479">Metal-binding</keyword>
<dbReference type="InterPro" id="IPR036005">
    <property type="entry name" value="Creatinase/aminopeptidase-like"/>
</dbReference>
<keyword evidence="5" id="KW-0464">Manganese</keyword>
<dbReference type="InterPro" id="IPR007865">
    <property type="entry name" value="Aminopep_P_N"/>
</dbReference>
<dbReference type="GO" id="GO:0030145">
    <property type="term" value="F:manganese ion binding"/>
    <property type="evidence" value="ECO:0007669"/>
    <property type="project" value="InterPro"/>
</dbReference>
<evidence type="ECO:0000256" key="6">
    <source>
        <dbReference type="RuleBase" id="RU000590"/>
    </source>
</evidence>
<protein>
    <recommendedName>
        <fullName evidence="7">Aminopeptidase P N-terminal domain-containing protein</fullName>
    </recommendedName>
</protein>
<dbReference type="PANTHER" id="PTHR43226">
    <property type="entry name" value="XAA-PRO AMINOPEPTIDASE 3"/>
    <property type="match status" value="1"/>
</dbReference>
<dbReference type="Gene3D" id="3.90.230.10">
    <property type="entry name" value="Creatinase/methionine aminopeptidase superfamily"/>
    <property type="match status" value="1"/>
</dbReference>
<proteinExistence type="inferred from homology"/>
<keyword evidence="4" id="KW-0378">Hydrolase</keyword>
<dbReference type="EMBL" id="KV722655">
    <property type="protein sequence ID" value="OCH84592.1"/>
    <property type="molecule type" value="Genomic_DNA"/>
</dbReference>
<evidence type="ECO:0000259" key="7">
    <source>
        <dbReference type="SMART" id="SM01011"/>
    </source>
</evidence>
<evidence type="ECO:0000256" key="3">
    <source>
        <dbReference type="ARBA" id="ARBA00022723"/>
    </source>
</evidence>
<gene>
    <name evidence="8" type="ORF">OBBRIDRAFT_741300</name>
</gene>
<dbReference type="Gene3D" id="3.40.350.10">
    <property type="entry name" value="Creatinase/prolidase N-terminal domain"/>
    <property type="match status" value="1"/>
</dbReference>
<dbReference type="PROSITE" id="PS00491">
    <property type="entry name" value="PROLINE_PEPTIDASE"/>
    <property type="match status" value="1"/>
</dbReference>
<keyword evidence="9" id="KW-1185">Reference proteome</keyword>
<evidence type="ECO:0000313" key="9">
    <source>
        <dbReference type="Proteomes" id="UP000250043"/>
    </source>
</evidence>
<comment type="similarity">
    <text evidence="2 6">Belongs to the peptidase M24B family.</text>
</comment>